<keyword evidence="2" id="KW-0678">Repressor</keyword>
<name>A0A937XF42_UNCW3</name>
<accession>A0A937XF42</accession>
<evidence type="ECO:0000256" key="2">
    <source>
        <dbReference type="HAMAP-Rule" id="MF_01477"/>
    </source>
</evidence>
<dbReference type="PANTHER" id="PTHR21043">
    <property type="entry name" value="IOJAP SUPERFAMILY ORTHOLOG"/>
    <property type="match status" value="1"/>
</dbReference>
<dbReference type="GO" id="GO:0090071">
    <property type="term" value="P:negative regulation of ribosome biogenesis"/>
    <property type="evidence" value="ECO:0007669"/>
    <property type="project" value="UniProtKB-UniRule"/>
</dbReference>
<sequence length="119" mass="13119">MTAGRLAKRAATIILAKLGEDVAVLDLRGRSPLADYFVIATASSSIHAQAIAEEVALELKREGERTHHVEGAENGLWILLDYFSVVVHIFCGETRQFFGLERLWGDAPCQTYTDTNVKS</sequence>
<dbReference type="AlphaFoldDB" id="A0A937XF42"/>
<protein>
    <recommendedName>
        <fullName evidence="2">Ribosomal silencing factor RsfS</fullName>
    </recommendedName>
</protein>
<dbReference type="HAMAP" id="MF_01477">
    <property type="entry name" value="Iojap_RsfS"/>
    <property type="match status" value="1"/>
</dbReference>
<dbReference type="GO" id="GO:0017148">
    <property type="term" value="P:negative regulation of translation"/>
    <property type="evidence" value="ECO:0007669"/>
    <property type="project" value="UniProtKB-UniRule"/>
</dbReference>
<reference evidence="3" key="1">
    <citation type="submission" date="2019-03" db="EMBL/GenBank/DDBJ databases">
        <title>Lake Tanganyika Metagenome-Assembled Genomes (MAGs).</title>
        <authorList>
            <person name="Tran P."/>
        </authorList>
    </citation>
    <scope>NUCLEOTIDE SEQUENCE</scope>
    <source>
        <strain evidence="3">K_DeepCast_150m_m2_040</strain>
    </source>
</reference>
<dbReference type="Gene3D" id="3.30.460.10">
    <property type="entry name" value="Beta Polymerase, domain 2"/>
    <property type="match status" value="1"/>
</dbReference>
<dbReference type="Pfam" id="PF02410">
    <property type="entry name" value="RsfS"/>
    <property type="match status" value="1"/>
</dbReference>
<dbReference type="InterPro" id="IPR004394">
    <property type="entry name" value="Iojap/RsfS/C7orf30"/>
</dbReference>
<dbReference type="EMBL" id="VGIR01000055">
    <property type="protein sequence ID" value="MBM3332012.1"/>
    <property type="molecule type" value="Genomic_DNA"/>
</dbReference>
<dbReference type="PANTHER" id="PTHR21043:SF0">
    <property type="entry name" value="MITOCHONDRIAL ASSEMBLY OF RIBOSOMAL LARGE SUBUNIT PROTEIN 1"/>
    <property type="match status" value="1"/>
</dbReference>
<evidence type="ECO:0000256" key="1">
    <source>
        <dbReference type="ARBA" id="ARBA00010574"/>
    </source>
</evidence>
<dbReference type="NCBIfam" id="TIGR00090">
    <property type="entry name" value="rsfS_iojap_ybeB"/>
    <property type="match status" value="1"/>
</dbReference>
<organism evidence="3 4">
    <name type="scientific">candidate division WOR-3 bacterium</name>
    <dbReference type="NCBI Taxonomy" id="2052148"/>
    <lineage>
        <taxon>Bacteria</taxon>
        <taxon>Bacteria division WOR-3</taxon>
    </lineage>
</organism>
<proteinExistence type="inferred from homology"/>
<keyword evidence="2" id="KW-0963">Cytoplasm</keyword>
<dbReference type="SUPFAM" id="SSF81301">
    <property type="entry name" value="Nucleotidyltransferase"/>
    <property type="match status" value="1"/>
</dbReference>
<dbReference type="GO" id="GO:0005737">
    <property type="term" value="C:cytoplasm"/>
    <property type="evidence" value="ECO:0007669"/>
    <property type="project" value="UniProtKB-SubCell"/>
</dbReference>
<dbReference type="GO" id="GO:0043023">
    <property type="term" value="F:ribosomal large subunit binding"/>
    <property type="evidence" value="ECO:0007669"/>
    <property type="project" value="TreeGrafter"/>
</dbReference>
<gene>
    <name evidence="2 3" type="primary">rsfS</name>
    <name evidence="3" type="ORF">FJY68_09220</name>
</gene>
<comment type="subunit">
    <text evidence="2">Interacts with ribosomal protein uL14 (rplN).</text>
</comment>
<dbReference type="GO" id="GO:0042256">
    <property type="term" value="P:cytosolic ribosome assembly"/>
    <property type="evidence" value="ECO:0007669"/>
    <property type="project" value="UniProtKB-UniRule"/>
</dbReference>
<dbReference type="Proteomes" id="UP000779900">
    <property type="component" value="Unassembled WGS sequence"/>
</dbReference>
<evidence type="ECO:0000313" key="4">
    <source>
        <dbReference type="Proteomes" id="UP000779900"/>
    </source>
</evidence>
<comment type="similarity">
    <text evidence="1 2">Belongs to the Iojap/RsfS family.</text>
</comment>
<comment type="subcellular location">
    <subcellularLocation>
        <location evidence="2">Cytoplasm</location>
    </subcellularLocation>
</comment>
<dbReference type="InterPro" id="IPR043519">
    <property type="entry name" value="NT_sf"/>
</dbReference>
<comment type="function">
    <text evidence="2">Functions as a ribosomal silencing factor. Interacts with ribosomal protein uL14 (rplN), blocking formation of intersubunit bridge B8. Prevents association of the 30S and 50S ribosomal subunits and the formation of functional ribosomes, thus repressing translation.</text>
</comment>
<comment type="caution">
    <text evidence="3">The sequence shown here is derived from an EMBL/GenBank/DDBJ whole genome shotgun (WGS) entry which is preliminary data.</text>
</comment>
<keyword evidence="2" id="KW-0810">Translation regulation</keyword>
<evidence type="ECO:0000313" key="3">
    <source>
        <dbReference type="EMBL" id="MBM3332012.1"/>
    </source>
</evidence>